<dbReference type="PANTHER" id="PTHR10520">
    <property type="entry name" value="TRIFUNCTIONAL PURINE BIOSYNTHETIC PROTEIN ADENOSINE-3-RELATED"/>
    <property type="match status" value="1"/>
</dbReference>
<evidence type="ECO:0000256" key="11">
    <source>
        <dbReference type="ARBA" id="ARBA00031908"/>
    </source>
</evidence>
<dbReference type="SUPFAM" id="SSF55326">
    <property type="entry name" value="PurM N-terminal domain-like"/>
    <property type="match status" value="1"/>
</dbReference>
<keyword evidence="9" id="KW-0658">Purine biosynthesis</keyword>
<dbReference type="GO" id="GO:0004637">
    <property type="term" value="F:phosphoribosylamine-glycine ligase activity"/>
    <property type="evidence" value="ECO:0007669"/>
    <property type="project" value="TreeGrafter"/>
</dbReference>
<comment type="catalytic activity">
    <reaction evidence="14">
        <text>2-formamido-N(1)-(5-O-phospho-beta-D-ribosyl)acetamidine + ATP = 5-amino-1-(5-phospho-beta-D-ribosyl)imidazole + ADP + phosphate + H(+)</text>
        <dbReference type="Rhea" id="RHEA:23032"/>
        <dbReference type="ChEBI" id="CHEBI:15378"/>
        <dbReference type="ChEBI" id="CHEBI:30616"/>
        <dbReference type="ChEBI" id="CHEBI:43474"/>
        <dbReference type="ChEBI" id="CHEBI:137981"/>
        <dbReference type="ChEBI" id="CHEBI:147287"/>
        <dbReference type="ChEBI" id="CHEBI:456216"/>
        <dbReference type="EC" id="6.3.3.1"/>
    </reaction>
</comment>
<keyword evidence="10" id="KW-0067">ATP-binding</keyword>
<evidence type="ECO:0000256" key="13">
    <source>
        <dbReference type="ARBA" id="ARBA00033093"/>
    </source>
</evidence>
<evidence type="ECO:0000256" key="3">
    <source>
        <dbReference type="ARBA" id="ARBA00010280"/>
    </source>
</evidence>
<feature type="domain" description="PurM-like N-terminal" evidence="15">
    <location>
        <begin position="61"/>
        <end position="165"/>
    </location>
</feature>
<dbReference type="GO" id="GO:0004641">
    <property type="term" value="F:phosphoribosylformylglycinamidine cyclo-ligase activity"/>
    <property type="evidence" value="ECO:0007669"/>
    <property type="project" value="UniProtKB-EC"/>
</dbReference>
<evidence type="ECO:0000256" key="6">
    <source>
        <dbReference type="ARBA" id="ARBA00022490"/>
    </source>
</evidence>
<evidence type="ECO:0000256" key="12">
    <source>
        <dbReference type="ARBA" id="ARBA00032931"/>
    </source>
</evidence>
<dbReference type="EC" id="6.3.3.1" evidence="4"/>
<protein>
    <recommendedName>
        <fullName evidence="5">Phosphoribosylformylglycinamidine cyclo-ligase</fullName>
        <ecNumber evidence="4">6.3.3.1</ecNumber>
    </recommendedName>
    <alternativeName>
        <fullName evidence="12">AIR synthase</fullName>
    </alternativeName>
    <alternativeName>
        <fullName evidence="13">AIRS</fullName>
    </alternativeName>
    <alternativeName>
        <fullName evidence="11">Phosphoribosyl-aminoimidazole synthetase</fullName>
    </alternativeName>
</protein>
<dbReference type="InterPro" id="IPR036676">
    <property type="entry name" value="PurM-like_C_sf"/>
</dbReference>
<evidence type="ECO:0000256" key="4">
    <source>
        <dbReference type="ARBA" id="ARBA00013047"/>
    </source>
</evidence>
<evidence type="ECO:0000259" key="16">
    <source>
        <dbReference type="Pfam" id="PF02769"/>
    </source>
</evidence>
<evidence type="ECO:0000256" key="5">
    <source>
        <dbReference type="ARBA" id="ARBA00020367"/>
    </source>
</evidence>
<accession>A0AA35R3Q0</accession>
<evidence type="ECO:0000313" key="17">
    <source>
        <dbReference type="EMBL" id="CAI8002671.1"/>
    </source>
</evidence>
<gene>
    <name evidence="17" type="ORF">GBAR_LOCUS3447</name>
</gene>
<dbReference type="Gene3D" id="3.30.1330.10">
    <property type="entry name" value="PurM-like, N-terminal domain"/>
    <property type="match status" value="1"/>
</dbReference>
<sequence>MTAKTVFAYRDAGVDIDRADAAKKRIKALARQTFTPEVVSEIGAFGGLFRLERGRSTRPILVSSVDGVGTKLKIAFATGIHHTVGRDLVAHCVNDILVQGAAPLFFMDYIATDRMEPEIIAKVVEGIAAGCREAGCALLGGETAQMPGFYSSGEYDLAGFIVGLVDQSHLLDGQRIRPGDAILGLASTGLHTNGYSLARKLLFEVGGYEVSTRLSPLTLPLGEVLLQPHRSYLSLLKPLLDRGCLSGLAHITGGGLTDNLPRILPGGCSAHIQLESWPEPPIFGVLQKLGQIDEAEMLRTFNMGIGMALIVPPAEVAKVEEHLARSREPVYRIGNIRSGKRRVCYSR</sequence>
<evidence type="ECO:0000313" key="18">
    <source>
        <dbReference type="Proteomes" id="UP001174909"/>
    </source>
</evidence>
<dbReference type="GO" id="GO:0046084">
    <property type="term" value="P:adenine biosynthetic process"/>
    <property type="evidence" value="ECO:0007669"/>
    <property type="project" value="TreeGrafter"/>
</dbReference>
<dbReference type="EMBL" id="CASHTH010000491">
    <property type="protein sequence ID" value="CAI8002671.1"/>
    <property type="molecule type" value="Genomic_DNA"/>
</dbReference>
<comment type="similarity">
    <text evidence="3">Belongs to the AIR synthase family.</text>
</comment>
<evidence type="ECO:0000256" key="8">
    <source>
        <dbReference type="ARBA" id="ARBA00022741"/>
    </source>
</evidence>
<dbReference type="Pfam" id="PF02769">
    <property type="entry name" value="AIRS_C"/>
    <property type="match status" value="1"/>
</dbReference>
<dbReference type="SUPFAM" id="SSF56042">
    <property type="entry name" value="PurM C-terminal domain-like"/>
    <property type="match status" value="1"/>
</dbReference>
<evidence type="ECO:0000256" key="10">
    <source>
        <dbReference type="ARBA" id="ARBA00022840"/>
    </source>
</evidence>
<dbReference type="InterPro" id="IPR010918">
    <property type="entry name" value="PurM-like_C_dom"/>
</dbReference>
<keyword evidence="18" id="KW-1185">Reference proteome</keyword>
<evidence type="ECO:0000256" key="1">
    <source>
        <dbReference type="ARBA" id="ARBA00004496"/>
    </source>
</evidence>
<dbReference type="InterPro" id="IPR036921">
    <property type="entry name" value="PurM-like_N_sf"/>
</dbReference>
<proteinExistence type="inferred from homology"/>
<dbReference type="NCBIfam" id="TIGR00878">
    <property type="entry name" value="purM"/>
    <property type="match status" value="1"/>
</dbReference>
<evidence type="ECO:0000256" key="2">
    <source>
        <dbReference type="ARBA" id="ARBA00004686"/>
    </source>
</evidence>
<name>A0AA35R3Q0_GEOBA</name>
<comment type="pathway">
    <text evidence="2">Purine metabolism; IMP biosynthesis via de novo pathway; 5-amino-1-(5-phospho-D-ribosyl)imidazole from N(2)-formyl-N(1)-(5-phospho-D-ribosyl)glycinamide: step 2/2.</text>
</comment>
<dbReference type="GO" id="GO:0006189">
    <property type="term" value="P:'de novo' IMP biosynthetic process"/>
    <property type="evidence" value="ECO:0007669"/>
    <property type="project" value="InterPro"/>
</dbReference>
<dbReference type="InterPro" id="IPR004733">
    <property type="entry name" value="PurM_cligase"/>
</dbReference>
<dbReference type="HAMAP" id="MF_00741">
    <property type="entry name" value="AIRS"/>
    <property type="match status" value="1"/>
</dbReference>
<reference evidence="17" key="1">
    <citation type="submission" date="2023-03" db="EMBL/GenBank/DDBJ databases">
        <authorList>
            <person name="Steffen K."/>
            <person name="Cardenas P."/>
        </authorList>
    </citation>
    <scope>NUCLEOTIDE SEQUENCE</scope>
</reference>
<dbReference type="InterPro" id="IPR016188">
    <property type="entry name" value="PurM-like_N"/>
</dbReference>
<keyword evidence="8" id="KW-0547">Nucleotide-binding</keyword>
<evidence type="ECO:0000256" key="14">
    <source>
        <dbReference type="ARBA" id="ARBA00049057"/>
    </source>
</evidence>
<dbReference type="GO" id="GO:0005829">
    <property type="term" value="C:cytosol"/>
    <property type="evidence" value="ECO:0007669"/>
    <property type="project" value="TreeGrafter"/>
</dbReference>
<organism evidence="17 18">
    <name type="scientific">Geodia barretti</name>
    <name type="common">Barrett's horny sponge</name>
    <dbReference type="NCBI Taxonomy" id="519541"/>
    <lineage>
        <taxon>Eukaryota</taxon>
        <taxon>Metazoa</taxon>
        <taxon>Porifera</taxon>
        <taxon>Demospongiae</taxon>
        <taxon>Heteroscleromorpha</taxon>
        <taxon>Tetractinellida</taxon>
        <taxon>Astrophorina</taxon>
        <taxon>Geodiidae</taxon>
        <taxon>Geodia</taxon>
    </lineage>
</organism>
<feature type="domain" description="PurM-like C-terminal" evidence="16">
    <location>
        <begin position="177"/>
        <end position="341"/>
    </location>
</feature>
<evidence type="ECO:0000256" key="9">
    <source>
        <dbReference type="ARBA" id="ARBA00022755"/>
    </source>
</evidence>
<dbReference type="PANTHER" id="PTHR10520:SF12">
    <property type="entry name" value="TRIFUNCTIONAL PURINE BIOSYNTHETIC PROTEIN ADENOSINE-3"/>
    <property type="match status" value="1"/>
</dbReference>
<dbReference type="Proteomes" id="UP001174909">
    <property type="component" value="Unassembled WGS sequence"/>
</dbReference>
<comment type="caution">
    <text evidence="17">The sequence shown here is derived from an EMBL/GenBank/DDBJ whole genome shotgun (WGS) entry which is preliminary data.</text>
</comment>
<comment type="subcellular location">
    <subcellularLocation>
        <location evidence="1">Cytoplasm</location>
    </subcellularLocation>
</comment>
<keyword evidence="7" id="KW-0436">Ligase</keyword>
<evidence type="ECO:0000259" key="15">
    <source>
        <dbReference type="Pfam" id="PF00586"/>
    </source>
</evidence>
<dbReference type="FunFam" id="3.90.650.10:FF:000011">
    <property type="entry name" value="Phosphoribosylformylglycinamidine cyclo-ligase"/>
    <property type="match status" value="1"/>
</dbReference>
<dbReference type="AlphaFoldDB" id="A0AA35R3Q0"/>
<dbReference type="CDD" id="cd02196">
    <property type="entry name" value="PurM"/>
    <property type="match status" value="1"/>
</dbReference>
<keyword evidence="6" id="KW-0963">Cytoplasm</keyword>
<dbReference type="GO" id="GO:0005524">
    <property type="term" value="F:ATP binding"/>
    <property type="evidence" value="ECO:0007669"/>
    <property type="project" value="UniProtKB-KW"/>
</dbReference>
<evidence type="ECO:0000256" key="7">
    <source>
        <dbReference type="ARBA" id="ARBA00022598"/>
    </source>
</evidence>
<dbReference type="FunFam" id="3.30.1330.10:FF:000001">
    <property type="entry name" value="Phosphoribosylformylglycinamidine cyclo-ligase"/>
    <property type="match status" value="1"/>
</dbReference>
<dbReference type="Gene3D" id="3.90.650.10">
    <property type="entry name" value="PurM-like C-terminal domain"/>
    <property type="match status" value="1"/>
</dbReference>
<dbReference type="Pfam" id="PF00586">
    <property type="entry name" value="AIRS"/>
    <property type="match status" value="1"/>
</dbReference>